<dbReference type="Gene3D" id="3.30.70.1890">
    <property type="match status" value="1"/>
</dbReference>
<feature type="domain" description="CRISPR-associated protein Cas6 C-terminal" evidence="1">
    <location>
        <begin position="223"/>
        <end position="333"/>
    </location>
</feature>
<reference evidence="2" key="2">
    <citation type="journal article" date="2022" name="Microbiol. Resour. Announc.">
        <title>Metagenome Sequencing to Explore Phylogenomics of Terrestrial Cyanobacteria.</title>
        <authorList>
            <person name="Ward R.D."/>
            <person name="Stajich J.E."/>
            <person name="Johansen J.R."/>
            <person name="Huntemann M."/>
            <person name="Clum A."/>
            <person name="Foster B."/>
            <person name="Foster B."/>
            <person name="Roux S."/>
            <person name="Palaniappan K."/>
            <person name="Varghese N."/>
            <person name="Mukherjee S."/>
            <person name="Reddy T.B.K."/>
            <person name="Daum C."/>
            <person name="Copeland A."/>
            <person name="Chen I.A."/>
            <person name="Ivanova N.N."/>
            <person name="Kyrpides N.C."/>
            <person name="Shapiro N."/>
            <person name="Eloe-Fadrosh E.A."/>
            <person name="Pietrasiak N."/>
        </authorList>
    </citation>
    <scope>NUCLEOTIDE SEQUENCE</scope>
    <source>
        <strain evidence="2">JT2-VF2</strain>
    </source>
</reference>
<sequence>MISTKDSEAVLTRLNLVLKRTQTVTSPTPLISWLPQMQPTPVWIPLKNHAGVSKIMPVMPDLSLYPKLMELICGRIAQGNYVEWQQQPYEMTGVETDTNSLHVIQISLVAAAPLPPTLGRAIHAQCFQWFANTDDALAEYLHQQESVPFTLTIEYTAPKKMQLRITLLKQELLAPLLWGLHSDLGGEIILAGVRCRLSEWIDISQTSSFAKLVQIPGQNIIKLQFLSPTSFKQSGAVQPFPLPDLVFNGLLRRWNNFAPTQLKFPEIKWNSLVSAFELKTYSLKLEGGAEIGAQGWVMYRFPDSEQAKIATVLAHFAHFSGVGRKTAMGMGQTRVVEKLEMNKSGKLNN</sequence>
<dbReference type="Gene3D" id="3.30.70.1900">
    <property type="match status" value="1"/>
</dbReference>
<dbReference type="Pfam" id="PF10040">
    <property type="entry name" value="CRISPR_Cas6"/>
    <property type="match status" value="1"/>
</dbReference>
<dbReference type="InterPro" id="IPR045747">
    <property type="entry name" value="CRISPR-assoc_prot_Cas6_N_sf"/>
</dbReference>
<evidence type="ECO:0000313" key="3">
    <source>
        <dbReference type="Proteomes" id="UP000715781"/>
    </source>
</evidence>
<dbReference type="Proteomes" id="UP000715781">
    <property type="component" value="Unassembled WGS sequence"/>
</dbReference>
<proteinExistence type="predicted"/>
<comment type="caution">
    <text evidence="2">The sequence shown here is derived from an EMBL/GenBank/DDBJ whole genome shotgun (WGS) entry which is preliminary data.</text>
</comment>
<dbReference type="EMBL" id="JAHHHN010000080">
    <property type="protein sequence ID" value="MBW4566394.1"/>
    <property type="molecule type" value="Genomic_DNA"/>
</dbReference>
<organism evidence="2 3">
    <name type="scientific">Mojavia pulchra JT2-VF2</name>
    <dbReference type="NCBI Taxonomy" id="287848"/>
    <lineage>
        <taxon>Bacteria</taxon>
        <taxon>Bacillati</taxon>
        <taxon>Cyanobacteriota</taxon>
        <taxon>Cyanophyceae</taxon>
        <taxon>Nostocales</taxon>
        <taxon>Nostocaceae</taxon>
    </lineage>
</organism>
<gene>
    <name evidence="2" type="primary">cas6</name>
    <name evidence="2" type="ORF">KME32_36165</name>
</gene>
<dbReference type="AlphaFoldDB" id="A0A951Q5G8"/>
<dbReference type="CDD" id="cd21141">
    <property type="entry name" value="Cas6_III-like"/>
    <property type="match status" value="1"/>
</dbReference>
<reference evidence="2" key="1">
    <citation type="submission" date="2021-05" db="EMBL/GenBank/DDBJ databases">
        <authorList>
            <person name="Pietrasiak N."/>
            <person name="Ward R."/>
            <person name="Stajich J.E."/>
            <person name="Kurbessoian T."/>
        </authorList>
    </citation>
    <scope>NUCLEOTIDE SEQUENCE</scope>
    <source>
        <strain evidence="2">JT2-VF2</strain>
    </source>
</reference>
<protein>
    <submittedName>
        <fullName evidence="2">CRISPR system precrRNA processing endoribonuclease RAMP protein Cas6</fullName>
    </submittedName>
</protein>
<accession>A0A951Q5G8</accession>
<dbReference type="InterPro" id="IPR019267">
    <property type="entry name" value="CRISPR-assoc_Cas6_C"/>
</dbReference>
<evidence type="ECO:0000259" key="1">
    <source>
        <dbReference type="Pfam" id="PF10040"/>
    </source>
</evidence>
<evidence type="ECO:0000313" key="2">
    <source>
        <dbReference type="EMBL" id="MBW4566394.1"/>
    </source>
</evidence>
<name>A0A951Q5G8_9NOST</name>